<sequence precursor="true">MKLPLLLFVSILGLASHAAQAADLVLATAGKCEYQIVLPDAHPSPAVGEGLQQTARLLQVAFQANGFQVPVVAEGKREIGKPAIYLGSTDFAHQQKIDFTKLTGWGYVHKVAGRDVIIAGRDESSPAKPVQDRRPTWDRIGTAKGVVDFLRQYVGTRFLYPDLGPYAPITAAAKIDLLQSPAFEFLPMPTIAVPAELDLTKIPLIEFNTAHPARGSFYDIANNRFPLVDAIFGGHTYERAIPREQYRESHPEYFALIGGQRTGNGTGNAQYCISNPEVQELFYQDLIVSIDRGFNSVDLGQPDGFRACQCESCAKLYDTGNDWGEKLWILHRRLAERVNEARPGKLVTMMSYIQTEHPPKSFQKFPPNTRILLTGTNDEDIAPWRSHEVPAGYSSYIYNWCPNLGTRYTPMRTPRYVETQVRRLSRNKFQSIYRDGTGDLFGLEGPVYYTMGRMFDDPENLQAKLLVHEFCGAAFGKSAPSMLAFYDQLYHGIELYSEFLGTRNPAWSYQNIYGQRRKFLTDPFQFLGFLYTPNLLGSLETQLAQAEKNANSEKVKIRLAAVRREFDYLKALAKVVHLHHAYQAQPDLASRDRLLTAIDARNAFVDSLFDAGGSRPKPAMSWAFVMFPPLGHDAKHLRLAHDGYQEPYANSPMNWDTKAMRLAPLPGAKRLTVSMQKNEVTLDSPHWKQATKHDLLRLPVGASANPTAAVRAMSDAAHLYLRIEADRPVGAADQETFDIYLAPPSGREVTYRFTVGLKSDSKQEAANGFNSDLLDPRYGRFDPDWNGDWKYEAKLDSENSKWIGLLTIPFKTLSVEPPTAGTFWRGNFGRTHVASMERVERALWSASVGTKVLDDRNDFGELVFEAAVEAGETNPMQPAKSANHALRELREQLYTTSFEIPADWKKLADTQALPAEGWLFRADPLEIGLKEAWQRAEFVTSDWLPLRVPSFWAENEAVGKYVGYGWQRTTFEVPQAGKGRSVRLLFGSVDEQAWVYLNGHLIGEHTEKSTRKSLNELWEEPFAIDLPAEHLNQTKPNVLTIRIHNSLANGGIWRPVLLQSVPAK</sequence>
<evidence type="ECO:0000256" key="1">
    <source>
        <dbReference type="SAM" id="SignalP"/>
    </source>
</evidence>
<reference evidence="2 3" key="1">
    <citation type="submission" date="2019-02" db="EMBL/GenBank/DDBJ databases">
        <title>Deep-cultivation of Planctomycetes and their phenomic and genomic characterization uncovers novel biology.</title>
        <authorList>
            <person name="Wiegand S."/>
            <person name="Jogler M."/>
            <person name="Boedeker C."/>
            <person name="Pinto D."/>
            <person name="Vollmers J."/>
            <person name="Rivas-Marin E."/>
            <person name="Kohn T."/>
            <person name="Peeters S.H."/>
            <person name="Heuer A."/>
            <person name="Rast P."/>
            <person name="Oberbeckmann S."/>
            <person name="Bunk B."/>
            <person name="Jeske O."/>
            <person name="Meyerdierks A."/>
            <person name="Storesund J.E."/>
            <person name="Kallscheuer N."/>
            <person name="Luecker S."/>
            <person name="Lage O.M."/>
            <person name="Pohl T."/>
            <person name="Merkel B.J."/>
            <person name="Hornburger P."/>
            <person name="Mueller R.-W."/>
            <person name="Bruemmer F."/>
            <person name="Labrenz M."/>
            <person name="Spormann A.M."/>
            <person name="Op den Camp H."/>
            <person name="Overmann J."/>
            <person name="Amann R."/>
            <person name="Jetten M.S.M."/>
            <person name="Mascher T."/>
            <person name="Medema M.H."/>
            <person name="Devos D.P."/>
            <person name="Kaster A.-K."/>
            <person name="Ovreas L."/>
            <person name="Rohde M."/>
            <person name="Galperin M.Y."/>
            <person name="Jogler C."/>
        </authorList>
    </citation>
    <scope>NUCLEOTIDE SEQUENCE [LARGE SCALE GENOMIC DNA]</scope>
    <source>
        <strain evidence="2 3">ETA_A8</strain>
    </source>
</reference>
<dbReference type="KEGG" id="aagg:ETAA8_42080"/>
<accession>A0A517YFX6</accession>
<keyword evidence="1" id="KW-0732">Signal</keyword>
<dbReference type="Gene3D" id="2.60.120.260">
    <property type="entry name" value="Galactose-binding domain-like"/>
    <property type="match status" value="1"/>
</dbReference>
<feature type="chain" id="PRO_5021789895" evidence="1">
    <location>
        <begin position="22"/>
        <end position="1064"/>
    </location>
</feature>
<dbReference type="EMBL" id="CP036274">
    <property type="protein sequence ID" value="QDU29101.1"/>
    <property type="molecule type" value="Genomic_DNA"/>
</dbReference>
<evidence type="ECO:0000313" key="3">
    <source>
        <dbReference type="Proteomes" id="UP000315017"/>
    </source>
</evidence>
<dbReference type="InterPro" id="IPR008979">
    <property type="entry name" value="Galactose-bd-like_sf"/>
</dbReference>
<dbReference type="InterPro" id="IPR032287">
    <property type="entry name" value="DUF4838"/>
</dbReference>
<name>A0A517YFX6_9BACT</name>
<gene>
    <name evidence="2" type="ORF">ETAA8_42080</name>
</gene>
<dbReference type="OrthoDB" id="5136785at2"/>
<dbReference type="AlphaFoldDB" id="A0A517YFX6"/>
<keyword evidence="3" id="KW-1185">Reference proteome</keyword>
<proteinExistence type="predicted"/>
<protein>
    <submittedName>
        <fullName evidence="2">Beta-D-glucuronidase</fullName>
    </submittedName>
</protein>
<dbReference type="Pfam" id="PF16126">
    <property type="entry name" value="DUF4838"/>
    <property type="match status" value="1"/>
</dbReference>
<dbReference type="SUPFAM" id="SSF49785">
    <property type="entry name" value="Galactose-binding domain-like"/>
    <property type="match status" value="1"/>
</dbReference>
<dbReference type="PANTHER" id="PTHR47406:SF2">
    <property type="entry name" value="ALPHA GLUCURONIDASE N-TERMINAL DOMAIN-CONTAINING PROTEIN"/>
    <property type="match status" value="1"/>
</dbReference>
<dbReference type="Proteomes" id="UP000315017">
    <property type="component" value="Chromosome"/>
</dbReference>
<feature type="signal peptide" evidence="1">
    <location>
        <begin position="1"/>
        <end position="21"/>
    </location>
</feature>
<dbReference type="PANTHER" id="PTHR47406">
    <property type="entry name" value="COAGULATION FACTOR 5/8 TYPE, C-TERMINAL"/>
    <property type="match status" value="1"/>
</dbReference>
<organism evidence="2 3">
    <name type="scientific">Anatilimnocola aggregata</name>
    <dbReference type="NCBI Taxonomy" id="2528021"/>
    <lineage>
        <taxon>Bacteria</taxon>
        <taxon>Pseudomonadati</taxon>
        <taxon>Planctomycetota</taxon>
        <taxon>Planctomycetia</taxon>
        <taxon>Pirellulales</taxon>
        <taxon>Pirellulaceae</taxon>
        <taxon>Anatilimnocola</taxon>
    </lineage>
</organism>
<dbReference type="Gene3D" id="2.60.40.1190">
    <property type="match status" value="1"/>
</dbReference>
<evidence type="ECO:0000313" key="2">
    <source>
        <dbReference type="EMBL" id="QDU29101.1"/>
    </source>
</evidence>
<dbReference type="RefSeq" id="WP_145092411.1">
    <property type="nucleotide sequence ID" value="NZ_CP036274.1"/>
</dbReference>